<keyword evidence="2" id="KW-0378">Hydrolase</keyword>
<dbReference type="Pfam" id="PF00149">
    <property type="entry name" value="Metallophos"/>
    <property type="match status" value="1"/>
</dbReference>
<dbReference type="GO" id="GO:0004519">
    <property type="term" value="F:endonuclease activity"/>
    <property type="evidence" value="ECO:0007669"/>
    <property type="project" value="UniProtKB-KW"/>
</dbReference>
<organism evidence="2 3">
    <name type="scientific">Haloferula rosea</name>
    <dbReference type="NCBI Taxonomy" id="490093"/>
    <lineage>
        <taxon>Bacteria</taxon>
        <taxon>Pseudomonadati</taxon>
        <taxon>Verrucomicrobiota</taxon>
        <taxon>Verrucomicrobiia</taxon>
        <taxon>Verrucomicrobiales</taxon>
        <taxon>Verrucomicrobiaceae</taxon>
        <taxon>Haloferula</taxon>
    </lineage>
</organism>
<evidence type="ECO:0000313" key="2">
    <source>
        <dbReference type="EMBL" id="MBK1827949.1"/>
    </source>
</evidence>
<dbReference type="AlphaFoldDB" id="A0A934REY6"/>
<dbReference type="PANTHER" id="PTHR39323">
    <property type="entry name" value="BLR1149 PROTEIN"/>
    <property type="match status" value="1"/>
</dbReference>
<dbReference type="InterPro" id="IPR004843">
    <property type="entry name" value="Calcineurin-like_PHP"/>
</dbReference>
<evidence type="ECO:0000259" key="1">
    <source>
        <dbReference type="Pfam" id="PF00149"/>
    </source>
</evidence>
<dbReference type="SUPFAM" id="SSF56300">
    <property type="entry name" value="Metallo-dependent phosphatases"/>
    <property type="match status" value="1"/>
</dbReference>
<keyword evidence="2" id="KW-0540">Nuclease</keyword>
<dbReference type="EC" id="3.1.-.-" evidence="2"/>
<dbReference type="PANTHER" id="PTHR39323:SF1">
    <property type="entry name" value="BLR1149 PROTEIN"/>
    <property type="match status" value="1"/>
</dbReference>
<dbReference type="InterPro" id="IPR026336">
    <property type="entry name" value="PdeM-like"/>
</dbReference>
<evidence type="ECO:0000313" key="3">
    <source>
        <dbReference type="Proteomes" id="UP000658278"/>
    </source>
</evidence>
<dbReference type="InterPro" id="IPR029052">
    <property type="entry name" value="Metallo-depent_PP-like"/>
</dbReference>
<reference evidence="2" key="1">
    <citation type="submission" date="2021-01" db="EMBL/GenBank/DDBJ databases">
        <title>Modified the classification status of verrucomicrobia.</title>
        <authorList>
            <person name="Feng X."/>
        </authorList>
    </citation>
    <scope>NUCLEOTIDE SEQUENCE</scope>
    <source>
        <strain evidence="2">KCTC 22201</strain>
    </source>
</reference>
<keyword evidence="3" id="KW-1185">Reference proteome</keyword>
<dbReference type="Proteomes" id="UP000658278">
    <property type="component" value="Unassembled WGS sequence"/>
</dbReference>
<dbReference type="GO" id="GO:0016874">
    <property type="term" value="F:ligase activity"/>
    <property type="evidence" value="ECO:0007669"/>
    <property type="project" value="UniProtKB-KW"/>
</dbReference>
<dbReference type="EMBL" id="JAENII010000010">
    <property type="protein sequence ID" value="MBK1827949.1"/>
    <property type="molecule type" value="Genomic_DNA"/>
</dbReference>
<comment type="caution">
    <text evidence="2">The sequence shown here is derived from an EMBL/GenBank/DDBJ whole genome shotgun (WGS) entry which is preliminary data.</text>
</comment>
<dbReference type="Gene3D" id="3.60.21.10">
    <property type="match status" value="1"/>
</dbReference>
<accession>A0A934REY6</accession>
<feature type="domain" description="Calcineurin-like phosphoesterase" evidence="1">
    <location>
        <begin position="31"/>
        <end position="125"/>
    </location>
</feature>
<dbReference type="PIRSF" id="PIRSF000887">
    <property type="entry name" value="Pesterase_MJ0037"/>
    <property type="match status" value="1"/>
</dbReference>
<dbReference type="GO" id="GO:0016787">
    <property type="term" value="F:hydrolase activity"/>
    <property type="evidence" value="ECO:0007669"/>
    <property type="project" value="UniProtKB-KW"/>
</dbReference>
<sequence length="222" mass="24141">MIAGSLAIDFHGHELILHPEGAVWWPASGSLILSDVHFGKSATFRAHGIPVPEGVRQEDLDRIDRLIAQLDAQSLHIVGDFLHSNASIPAPLEEELQGWLDRLPCEVTLILGNHDPSPAQLRSLDGLRCLDQEEKSGITLIHDPADAQAGRPTIAGHLHPLCRIGGKRGPGIRVPGFYLWNSCLVLPAFGTFTSGSLVELRGPRCAFHPIIDGKVQRAIRPK</sequence>
<dbReference type="RefSeq" id="WP_200280354.1">
    <property type="nucleotide sequence ID" value="NZ_JAENII010000010.1"/>
</dbReference>
<dbReference type="InterPro" id="IPR024173">
    <property type="entry name" value="Pesterase_MJ0037-like"/>
</dbReference>
<protein>
    <submittedName>
        <fullName evidence="2">Ligase-associated DNA damage response endonuclease PdeM</fullName>
        <ecNumber evidence="2">3.1.-.-</ecNumber>
    </submittedName>
</protein>
<keyword evidence="2" id="KW-0436">Ligase</keyword>
<proteinExistence type="predicted"/>
<gene>
    <name evidence="2" type="primary">pdeM</name>
    <name evidence="2" type="ORF">JIN81_13035</name>
</gene>
<name>A0A934REY6_9BACT</name>
<keyword evidence="2" id="KW-0255">Endonuclease</keyword>
<dbReference type="NCBIfam" id="TIGR04123">
    <property type="entry name" value="P_estr_lig_assc"/>
    <property type="match status" value="1"/>
</dbReference>